<dbReference type="KEGG" id="bgp:BGL_1c23740"/>
<dbReference type="Gene3D" id="6.10.340.10">
    <property type="match status" value="1"/>
</dbReference>
<dbReference type="InterPro" id="IPR003660">
    <property type="entry name" value="HAMP_dom"/>
</dbReference>
<name>A0A0B6S3U8_BURPL</name>
<evidence type="ECO:0000256" key="6">
    <source>
        <dbReference type="SAM" id="Phobius"/>
    </source>
</evidence>
<evidence type="ECO:0000256" key="3">
    <source>
        <dbReference type="ARBA" id="ARBA00029447"/>
    </source>
</evidence>
<gene>
    <name evidence="9" type="ORF">BGL_1c23740</name>
</gene>
<feature type="domain" description="Methyl-accepting transducer" evidence="7">
    <location>
        <begin position="355"/>
        <end position="584"/>
    </location>
</feature>
<evidence type="ECO:0000313" key="9">
    <source>
        <dbReference type="EMBL" id="AJK46876.1"/>
    </source>
</evidence>
<dbReference type="HOGENOM" id="CLU_000445_107_16_4"/>
<dbReference type="InterPro" id="IPR047347">
    <property type="entry name" value="YvaQ-like_sensor"/>
</dbReference>
<keyword evidence="2" id="KW-0488">Methylation</keyword>
<keyword evidence="6" id="KW-0812">Transmembrane</keyword>
<dbReference type="SMART" id="SM00304">
    <property type="entry name" value="HAMP"/>
    <property type="match status" value="1"/>
</dbReference>
<dbReference type="InterPro" id="IPR024478">
    <property type="entry name" value="HlyB_4HB_MCP"/>
</dbReference>
<dbReference type="Proteomes" id="UP000031838">
    <property type="component" value="Chromosome 1"/>
</dbReference>
<evidence type="ECO:0000259" key="8">
    <source>
        <dbReference type="PROSITE" id="PS50885"/>
    </source>
</evidence>
<feature type="transmembrane region" description="Helical" evidence="6">
    <location>
        <begin position="96"/>
        <end position="116"/>
    </location>
</feature>
<dbReference type="SUPFAM" id="SSF58104">
    <property type="entry name" value="Methyl-accepting chemotaxis protein (MCP) signaling domain"/>
    <property type="match status" value="1"/>
</dbReference>
<organism evidence="9 10">
    <name type="scientific">Burkholderia plantarii</name>
    <dbReference type="NCBI Taxonomy" id="41899"/>
    <lineage>
        <taxon>Bacteria</taxon>
        <taxon>Pseudomonadati</taxon>
        <taxon>Pseudomonadota</taxon>
        <taxon>Betaproteobacteria</taxon>
        <taxon>Burkholderiales</taxon>
        <taxon>Burkholderiaceae</taxon>
        <taxon>Burkholderia</taxon>
    </lineage>
</organism>
<evidence type="ECO:0000256" key="5">
    <source>
        <dbReference type="SAM" id="MobiDB-lite"/>
    </source>
</evidence>
<dbReference type="SMART" id="SM00283">
    <property type="entry name" value="MA"/>
    <property type="match status" value="1"/>
</dbReference>
<dbReference type="InterPro" id="IPR004089">
    <property type="entry name" value="MCPsignal_dom"/>
</dbReference>
<keyword evidence="6" id="KW-1133">Transmembrane helix</keyword>
<dbReference type="Pfam" id="PF00015">
    <property type="entry name" value="MCPsignal"/>
    <property type="match status" value="1"/>
</dbReference>
<keyword evidence="6" id="KW-0472">Membrane</keyword>
<protein>
    <submittedName>
        <fullName evidence="9">Methyl-accepting chemotaxis sensory transducer</fullName>
    </submittedName>
</protein>
<evidence type="ECO:0000313" key="10">
    <source>
        <dbReference type="Proteomes" id="UP000031838"/>
    </source>
</evidence>
<dbReference type="Pfam" id="PF12729">
    <property type="entry name" value="4HB_MCP_1"/>
    <property type="match status" value="1"/>
</dbReference>
<dbReference type="Gene3D" id="1.10.287.950">
    <property type="entry name" value="Methyl-accepting chemotaxis protein"/>
    <property type="match status" value="1"/>
</dbReference>
<dbReference type="GO" id="GO:0004888">
    <property type="term" value="F:transmembrane signaling receptor activity"/>
    <property type="evidence" value="ECO:0007669"/>
    <property type="project" value="InterPro"/>
</dbReference>
<dbReference type="InterPro" id="IPR004090">
    <property type="entry name" value="Chemotax_Me-accpt_rcpt"/>
</dbReference>
<dbReference type="InterPro" id="IPR051310">
    <property type="entry name" value="MCP_chemotaxis"/>
</dbReference>
<dbReference type="PANTHER" id="PTHR43531:SF14">
    <property type="entry name" value="METHYL-ACCEPTING CHEMOTAXIS PROTEIN I-RELATED"/>
    <property type="match status" value="1"/>
</dbReference>
<reference evidence="9 10" key="2">
    <citation type="journal article" date="2016" name="Appl. Microbiol. Biotechnol.">
        <title>Mutations improving production and secretion of extracellular lipase by Burkholderia glumae PG1.</title>
        <authorList>
            <person name="Knapp A."/>
            <person name="Voget S."/>
            <person name="Gao R."/>
            <person name="Zaburannyi N."/>
            <person name="Krysciak D."/>
            <person name="Breuer M."/>
            <person name="Hauer B."/>
            <person name="Streit W.R."/>
            <person name="Muller R."/>
            <person name="Daniel R."/>
            <person name="Jaeger K.E."/>
        </authorList>
    </citation>
    <scope>NUCLEOTIDE SEQUENCE [LARGE SCALE GENOMIC DNA]</scope>
    <source>
        <strain evidence="9 10">PG1</strain>
    </source>
</reference>
<sequence length="653" mass="68766">MRLIPVIGRRRLARALRRPARSDCRAARPIAHRRVRPDEKRLQQRPGTPLTPNDGACTAASSDATGSSKRRLAPNLGDDRKSESVILNRLDVGVRLGVGFGIVLLLMCVMAAMGAYQISRVFAGTNEIGANWLPCVETLANIRAGANSVRRLSLRLTISADPAVRADELKRREAAVAAVNRNLPVYEKMVSSARERELYNAIQQGWTDYLALDQQVVAASGDGNGSQEEARTLANGKVSSTFSSLLAAIEQDIQLNHQGAVDEVDAARSQYREALFLAGALGLVSLLVGAVVAFAISRSITIPLRRSMAVAEKVAGGELDVHIEVQGSDEAARLQLAMKRMTESLRTVVARVMASADGISLGSSEIAAGNIDLSQRTEEQAASLEETAASMDQITATVKQNTDNARQGNVLARSASEVAGKGGEVVARVVDTMQGITQSSRQVAEIITVIEGIAFQTNILALNAAVEAARAGEQGRGFAVVAGEVRTLAQRSASAAREIKELIGTSVERVAQGSELVAQAGGTMQEVVLAVGKVTDLMGEITSASEEQQKGIEQINQAVAQMDQVTQQNAALVEEAAAAAQSLDSQGRELREAVSFFRSGRTGQGAPAAVRAGSSGATGLTRSGVRNAVARPARPARPALAAAAAEEGGWATF</sequence>
<dbReference type="CDD" id="cd11386">
    <property type="entry name" value="MCP_signal"/>
    <property type="match status" value="1"/>
</dbReference>
<reference evidence="10" key="1">
    <citation type="submission" date="2011-03" db="EMBL/GenBank/DDBJ databases">
        <authorList>
            <person name="Voget S."/>
            <person name="Streit W.R."/>
            <person name="Jaeger K.E."/>
            <person name="Daniel R."/>
        </authorList>
    </citation>
    <scope>NUCLEOTIDE SEQUENCE [LARGE SCALE GENOMIC DNA]</scope>
    <source>
        <strain evidence="10">PG1</strain>
    </source>
</reference>
<evidence type="ECO:0000256" key="4">
    <source>
        <dbReference type="PROSITE-ProRule" id="PRU00284"/>
    </source>
</evidence>
<dbReference type="AlphaFoldDB" id="A0A0B6S3U8"/>
<feature type="domain" description="HAMP" evidence="8">
    <location>
        <begin position="298"/>
        <end position="350"/>
    </location>
</feature>
<comment type="subcellular location">
    <subcellularLocation>
        <location evidence="1">Membrane</location>
    </subcellularLocation>
</comment>
<dbReference type="Pfam" id="PF00672">
    <property type="entry name" value="HAMP"/>
    <property type="match status" value="1"/>
</dbReference>
<dbReference type="PANTHER" id="PTHR43531">
    <property type="entry name" value="PROTEIN ICFG"/>
    <property type="match status" value="1"/>
</dbReference>
<dbReference type="CDD" id="cd19411">
    <property type="entry name" value="MCP2201-like_sensor"/>
    <property type="match status" value="1"/>
</dbReference>
<keyword evidence="4" id="KW-0807">Transducer</keyword>
<dbReference type="GO" id="GO:0007165">
    <property type="term" value="P:signal transduction"/>
    <property type="evidence" value="ECO:0007669"/>
    <property type="project" value="UniProtKB-KW"/>
</dbReference>
<proteinExistence type="inferred from homology"/>
<feature type="region of interest" description="Disordered" evidence="5">
    <location>
        <begin position="26"/>
        <end position="76"/>
    </location>
</feature>
<dbReference type="PROSITE" id="PS50111">
    <property type="entry name" value="CHEMOTAXIS_TRANSDUC_2"/>
    <property type="match status" value="1"/>
</dbReference>
<dbReference type="GO" id="GO:0006935">
    <property type="term" value="P:chemotaxis"/>
    <property type="evidence" value="ECO:0007669"/>
    <property type="project" value="InterPro"/>
</dbReference>
<evidence type="ECO:0000256" key="1">
    <source>
        <dbReference type="ARBA" id="ARBA00004370"/>
    </source>
</evidence>
<dbReference type="GO" id="GO:0005886">
    <property type="term" value="C:plasma membrane"/>
    <property type="evidence" value="ECO:0007669"/>
    <property type="project" value="TreeGrafter"/>
</dbReference>
<accession>A0A0B6S3U8</accession>
<dbReference type="EMBL" id="CP002580">
    <property type="protein sequence ID" value="AJK46876.1"/>
    <property type="molecule type" value="Genomic_DNA"/>
</dbReference>
<keyword evidence="10" id="KW-1185">Reference proteome</keyword>
<feature type="transmembrane region" description="Helical" evidence="6">
    <location>
        <begin position="274"/>
        <end position="296"/>
    </location>
</feature>
<evidence type="ECO:0000259" key="7">
    <source>
        <dbReference type="PROSITE" id="PS50111"/>
    </source>
</evidence>
<dbReference type="FunFam" id="1.10.287.950:FF:000001">
    <property type="entry name" value="Methyl-accepting chemotaxis sensory transducer"/>
    <property type="match status" value="1"/>
</dbReference>
<dbReference type="PRINTS" id="PR00260">
    <property type="entry name" value="CHEMTRNSDUCR"/>
</dbReference>
<dbReference type="PROSITE" id="PS50885">
    <property type="entry name" value="HAMP"/>
    <property type="match status" value="1"/>
</dbReference>
<dbReference type="CDD" id="cd06225">
    <property type="entry name" value="HAMP"/>
    <property type="match status" value="1"/>
</dbReference>
<comment type="similarity">
    <text evidence="3">Belongs to the methyl-accepting chemotaxis (MCP) protein family.</text>
</comment>
<evidence type="ECO:0000256" key="2">
    <source>
        <dbReference type="ARBA" id="ARBA00022481"/>
    </source>
</evidence>